<feature type="binding site" evidence="15">
    <location>
        <position position="546"/>
    </location>
    <ligand>
        <name>Ca(2+)</name>
        <dbReference type="ChEBI" id="CHEBI:29108"/>
    </ligand>
</feature>
<evidence type="ECO:0000256" key="10">
    <source>
        <dbReference type="ARBA" id="ARBA00022825"/>
    </source>
</evidence>
<feature type="domain" description="PCI" evidence="16">
    <location>
        <begin position="642"/>
        <end position="826"/>
    </location>
</feature>
<dbReference type="SUPFAM" id="SSF54897">
    <property type="entry name" value="Protease propeptides/inhibitors"/>
    <property type="match status" value="1"/>
</dbReference>
<evidence type="ECO:0000313" key="18">
    <source>
        <dbReference type="EMBL" id="KAE8412027.1"/>
    </source>
</evidence>
<keyword evidence="9 15" id="KW-0378">Hydrolase</keyword>
<proteinExistence type="predicted"/>
<evidence type="ECO:0000259" key="16">
    <source>
        <dbReference type="PROSITE" id="PS50250"/>
    </source>
</evidence>
<evidence type="ECO:0000256" key="12">
    <source>
        <dbReference type="ARBA" id="ARBA00023026"/>
    </source>
</evidence>
<dbReference type="Gene3D" id="1.25.40.990">
    <property type="match status" value="1"/>
</dbReference>
<keyword evidence="5" id="KW-0964">Secreted</keyword>
<evidence type="ECO:0000256" key="2">
    <source>
        <dbReference type="ARBA" id="ARBA00002451"/>
    </source>
</evidence>
<dbReference type="InterPro" id="IPR015366">
    <property type="entry name" value="S53_propep"/>
</dbReference>
<accession>A0ABQ6W4F1</accession>
<dbReference type="CDD" id="cd04056">
    <property type="entry name" value="Peptidases_S53"/>
    <property type="match status" value="1"/>
</dbReference>
<dbReference type="SMART" id="SM00944">
    <property type="entry name" value="Pro-kuma_activ"/>
    <property type="match status" value="1"/>
</dbReference>
<evidence type="ECO:0000256" key="4">
    <source>
        <dbReference type="ARBA" id="ARBA00012462"/>
    </source>
</evidence>
<feature type="active site" description="Charge relay system" evidence="15">
    <location>
        <position position="504"/>
    </location>
</feature>
<reference evidence="18 19" key="1">
    <citation type="submission" date="2019-04" db="EMBL/GenBank/DDBJ databases">
        <authorList>
            <consortium name="DOE Joint Genome Institute"/>
            <person name="Mondo S."/>
            <person name="Kjaerbolling I."/>
            <person name="Vesth T."/>
            <person name="Frisvad J.C."/>
            <person name="Nybo J.L."/>
            <person name="Theobald S."/>
            <person name="Kildgaard S."/>
            <person name="Isbrandt T."/>
            <person name="Kuo A."/>
            <person name="Sato A."/>
            <person name="Lyhne E.K."/>
            <person name="Kogle M.E."/>
            <person name="Wiebenga A."/>
            <person name="Kun R.S."/>
            <person name="Lubbers R.J."/>
            <person name="Makela M.R."/>
            <person name="Barry K."/>
            <person name="Chovatia M."/>
            <person name="Clum A."/>
            <person name="Daum C."/>
            <person name="Haridas S."/>
            <person name="He G."/>
            <person name="LaButti K."/>
            <person name="Lipzen A."/>
            <person name="Riley R."/>
            <person name="Salamov A."/>
            <person name="Simmons B.A."/>
            <person name="Magnuson J.K."/>
            <person name="Henrissat B."/>
            <person name="Mortensen U.H."/>
            <person name="Larsen T.O."/>
            <person name="Devries R.P."/>
            <person name="Grigoriev I.V."/>
            <person name="Machida M."/>
            <person name="Baker S.E."/>
            <person name="Andersen M.R."/>
            <person name="Cantor M.N."/>
            <person name="Hua S.X."/>
        </authorList>
    </citation>
    <scope>NUCLEOTIDE SEQUENCE [LARGE SCALE GENOMIC DNA]</scope>
    <source>
        <strain evidence="18 19">CBS 117616</strain>
    </source>
</reference>
<comment type="catalytic activity">
    <reaction evidence="1">
        <text>Release of an N-terminal tripeptide from a polypeptide.</text>
        <dbReference type="EC" id="3.4.14.10"/>
    </reaction>
</comment>
<evidence type="ECO:0000256" key="5">
    <source>
        <dbReference type="ARBA" id="ARBA00022525"/>
    </source>
</evidence>
<dbReference type="PANTHER" id="PTHR14218:SF32">
    <property type="entry name" value="TRIPEPTIDYL PEPTIDASE SED3 (AFU_ORTHOLOGUE AFUA_3G08930)"/>
    <property type="match status" value="1"/>
</dbReference>
<protein>
    <recommendedName>
        <fullName evidence="4">tripeptidyl-peptidase II</fullName>
        <ecNumber evidence="4">3.4.14.10</ecNumber>
    </recommendedName>
</protein>
<organism evidence="18 19">
    <name type="scientific">Aspergillus pseudocaelatus</name>
    <dbReference type="NCBI Taxonomy" id="1825620"/>
    <lineage>
        <taxon>Eukaryota</taxon>
        <taxon>Fungi</taxon>
        <taxon>Dikarya</taxon>
        <taxon>Ascomycota</taxon>
        <taxon>Pezizomycotina</taxon>
        <taxon>Eurotiomycetes</taxon>
        <taxon>Eurotiomycetidae</taxon>
        <taxon>Eurotiales</taxon>
        <taxon>Aspergillaceae</taxon>
        <taxon>Aspergillus</taxon>
        <taxon>Aspergillus subgen. Circumdati</taxon>
    </lineage>
</organism>
<keyword evidence="12" id="KW-0843">Virulence</keyword>
<feature type="active site" description="Charge relay system" evidence="15">
    <location>
        <position position="290"/>
    </location>
</feature>
<feature type="binding site" evidence="15">
    <location>
        <position position="570"/>
    </location>
    <ligand>
        <name>Ca(2+)</name>
        <dbReference type="ChEBI" id="CHEBI:29108"/>
    </ligand>
</feature>
<dbReference type="PROSITE" id="PS50250">
    <property type="entry name" value="PCI"/>
    <property type="match status" value="1"/>
</dbReference>
<evidence type="ECO:0000256" key="8">
    <source>
        <dbReference type="ARBA" id="ARBA00022729"/>
    </source>
</evidence>
<evidence type="ECO:0000256" key="14">
    <source>
        <dbReference type="ARBA" id="ARBA00023180"/>
    </source>
</evidence>
<comment type="subcellular location">
    <subcellularLocation>
        <location evidence="3">Secreted</location>
        <location evidence="3">Extracellular space</location>
    </subcellularLocation>
</comment>
<dbReference type="EMBL" id="ML735850">
    <property type="protein sequence ID" value="KAE8412027.1"/>
    <property type="molecule type" value="Genomic_DNA"/>
</dbReference>
<evidence type="ECO:0000256" key="7">
    <source>
        <dbReference type="ARBA" id="ARBA00022723"/>
    </source>
</evidence>
<dbReference type="Pfam" id="PF09286">
    <property type="entry name" value="Pro-kuma_activ"/>
    <property type="match status" value="1"/>
</dbReference>
<feature type="binding site" evidence="15">
    <location>
        <position position="547"/>
    </location>
    <ligand>
        <name>Ca(2+)</name>
        <dbReference type="ChEBI" id="CHEBI:29108"/>
    </ligand>
</feature>
<evidence type="ECO:0000256" key="15">
    <source>
        <dbReference type="PROSITE-ProRule" id="PRU01032"/>
    </source>
</evidence>
<evidence type="ECO:0000256" key="6">
    <source>
        <dbReference type="ARBA" id="ARBA00022670"/>
    </source>
</evidence>
<name>A0ABQ6W4F1_9EURO</name>
<dbReference type="InterPro" id="IPR000717">
    <property type="entry name" value="PCI_dom"/>
</dbReference>
<evidence type="ECO:0000256" key="11">
    <source>
        <dbReference type="ARBA" id="ARBA00022837"/>
    </source>
</evidence>
<comment type="function">
    <text evidence="2">Secreted tripeptidyl-peptidase which degrades proteins at acidic pHs and is involved in virulence.</text>
</comment>
<keyword evidence="8" id="KW-0732">Signal</keyword>
<comment type="cofactor">
    <cofactor evidence="15">
        <name>Ca(2+)</name>
        <dbReference type="ChEBI" id="CHEBI:29108"/>
    </cofactor>
    <text evidence="15">Binds 1 Ca(2+) ion per subunit.</text>
</comment>
<evidence type="ECO:0000256" key="13">
    <source>
        <dbReference type="ARBA" id="ARBA00023145"/>
    </source>
</evidence>
<dbReference type="EC" id="3.4.14.10" evidence="4"/>
<keyword evidence="13" id="KW-0865">Zymogen</keyword>
<dbReference type="SUPFAM" id="SSF52743">
    <property type="entry name" value="Subtilisin-like"/>
    <property type="match status" value="1"/>
</dbReference>
<evidence type="ECO:0000256" key="3">
    <source>
        <dbReference type="ARBA" id="ARBA00004239"/>
    </source>
</evidence>
<dbReference type="CDD" id="cd11377">
    <property type="entry name" value="Pro-peptidase_S53"/>
    <property type="match status" value="1"/>
</dbReference>
<sequence>MPSPQMVLFAYILGALFLVLHFLVTALVTEPVYSVVERLEKIPDDWVDMGTPSPSKPIKLQLAVHPEKKSEFEQRVIEISTPGNQNYGHHMNRDEVRSFLYSSDVAPRKVLSWLEAAHIPATSINKHTGWITFTVPVFEAEQLLKTRFYIFEHKKSRATVVRTLKYSVPKELRSFVQMIQPTTRFSQLMPQSESPLFQALPVTLKDLVAGCSSIVTPSCLRELYGISDSKPKPDRRNRLGVSGFLGQYAHYSDFHQFLRLYAPNITDTNYTVVLINGGLNLQDSLEDSSEASLDIQYAAALADNSFTTFYSTAGRGPVIRDLGHNGASDPHEPYLEQLRYLLDLPDDELPAVLTTSYGELEQSVPEIYARTTCNMFAQLGARGVSVIFSSGDSGVGDSCIANDGTNRTRFQPLYPASCPFVTSVGGTYGREPEMAIGYSTGGFSEYFPRHSYQDGSVNQYLSQLGPKWKGLYNPNGRAIPDVAAQADHFIIMDHGQLLKTGGTSAAAPVFAGIVSRLNAARLENNKPRLGFLNPWLYSLNQTGFTDIVDGGSVGCFGDVGREVPPIMANGADLRTLVSELHNALNRKQFDAANDLLSRAKRTLLLQNALIPTSSTSPELIAVAREVLELGALSSIRQTDAPSFTRYYQQLQPFYDLERDSANAGKVDFKTSQRSKITGLYLLLLLSMGDSTSFHTVLEGLVEEASLKGKRIEDDPCIKYPVELERNLMEGSYDKVWRETKSERVPSEDFGLFSNVLVGTIRSEIADCSEKAYPSLPISNAKNLLFLESEGAVIEFAQQRGWVLRDGRIYFPVEPEAAARSEKDILVASTAIIENAIGYARELETIV</sequence>
<keyword evidence="7 15" id="KW-0479">Metal-binding</keyword>
<keyword evidence="19" id="KW-1185">Reference proteome</keyword>
<dbReference type="InterPro" id="IPR033464">
    <property type="entry name" value="CSN8_PSD8_EIF3K"/>
</dbReference>
<evidence type="ECO:0000259" key="17">
    <source>
        <dbReference type="PROSITE" id="PS51695"/>
    </source>
</evidence>
<evidence type="ECO:0000256" key="1">
    <source>
        <dbReference type="ARBA" id="ARBA00001910"/>
    </source>
</evidence>
<dbReference type="InterPro" id="IPR036852">
    <property type="entry name" value="Peptidase_S8/S53_dom_sf"/>
</dbReference>
<feature type="active site" description="Charge relay system" evidence="15">
    <location>
        <position position="294"/>
    </location>
</feature>
<dbReference type="InterPro" id="IPR023828">
    <property type="entry name" value="Peptidase_S8_Ser-AS"/>
</dbReference>
<feature type="domain" description="Peptidase S53" evidence="17">
    <location>
        <begin position="214"/>
        <end position="592"/>
    </location>
</feature>
<feature type="binding site" evidence="15">
    <location>
        <position position="572"/>
    </location>
    <ligand>
        <name>Ca(2+)</name>
        <dbReference type="ChEBI" id="CHEBI:29108"/>
    </ligand>
</feature>
<keyword evidence="10 15" id="KW-0720">Serine protease</keyword>
<dbReference type="PANTHER" id="PTHR14218">
    <property type="entry name" value="PROTEASE S8 TRIPEPTIDYL PEPTIDASE I CLN2"/>
    <property type="match status" value="1"/>
</dbReference>
<keyword evidence="6 15" id="KW-0645">Protease</keyword>
<dbReference type="PROSITE" id="PS51695">
    <property type="entry name" value="SEDOLISIN"/>
    <property type="match status" value="1"/>
</dbReference>
<evidence type="ECO:0000313" key="19">
    <source>
        <dbReference type="Proteomes" id="UP000325395"/>
    </source>
</evidence>
<keyword evidence="14" id="KW-0325">Glycoprotein</keyword>
<evidence type="ECO:0000256" key="9">
    <source>
        <dbReference type="ARBA" id="ARBA00022801"/>
    </source>
</evidence>
<dbReference type="Pfam" id="PF10075">
    <property type="entry name" value="CSN8_PSD8_EIF3K"/>
    <property type="match status" value="1"/>
</dbReference>
<keyword evidence="11 15" id="KW-0106">Calcium</keyword>
<dbReference type="Proteomes" id="UP000325395">
    <property type="component" value="Unassembled WGS sequence"/>
</dbReference>
<gene>
    <name evidence="18" type="ORF">BDV36DRAFT_305243</name>
</gene>
<dbReference type="Gene3D" id="3.40.50.200">
    <property type="entry name" value="Peptidase S8/S53 domain"/>
    <property type="match status" value="1"/>
</dbReference>
<dbReference type="InterPro" id="IPR050819">
    <property type="entry name" value="Tripeptidyl-peptidase_I"/>
</dbReference>
<dbReference type="PROSITE" id="PS00138">
    <property type="entry name" value="SUBTILASE_SER"/>
    <property type="match status" value="1"/>
</dbReference>
<dbReference type="InterPro" id="IPR030400">
    <property type="entry name" value="Sedolisin_dom"/>
</dbReference>